<protein>
    <recommendedName>
        <fullName evidence="3">DUF3619 family protein</fullName>
    </recommendedName>
</protein>
<name>A0ABS7TBF2_9GAMM</name>
<comment type="caution">
    <text evidence="1">The sequence shown here is derived from an EMBL/GenBank/DDBJ whole genome shotgun (WGS) entry which is preliminary data.</text>
</comment>
<evidence type="ECO:0000313" key="1">
    <source>
        <dbReference type="EMBL" id="MBZ4185132.1"/>
    </source>
</evidence>
<evidence type="ECO:0008006" key="3">
    <source>
        <dbReference type="Google" id="ProtNLM"/>
    </source>
</evidence>
<gene>
    <name evidence="1" type="ORF">K7B09_02170</name>
</gene>
<reference evidence="1" key="1">
    <citation type="submission" date="2021-09" db="EMBL/GenBank/DDBJ databases">
        <authorList>
            <person name="Wu T."/>
            <person name="Guo S.Z."/>
        </authorList>
    </citation>
    <scope>NUCLEOTIDE SEQUENCE</scope>
    <source>
        <strain evidence="1">RSS-23</strain>
    </source>
</reference>
<keyword evidence="2" id="KW-1185">Reference proteome</keyword>
<dbReference type="EMBL" id="JAIQDJ010000001">
    <property type="protein sequence ID" value="MBZ4185132.1"/>
    <property type="molecule type" value="Genomic_DNA"/>
</dbReference>
<sequence length="126" mass="13168">MNGNTDNFDIHLRIHHAAALAQLSPQVQAQLAQRRNAALRGSGIAKSGHRLRLAAAAFASVCALAVGVQFFPQSQPALSPAVTASVAITTQATTASATARGNAALEEDPDFYAWLGASETRQLAME</sequence>
<organism evidence="1 2">
    <name type="scientific">Thermomonas beijingensis</name>
    <dbReference type="NCBI Taxonomy" id="2872701"/>
    <lineage>
        <taxon>Bacteria</taxon>
        <taxon>Pseudomonadati</taxon>
        <taxon>Pseudomonadota</taxon>
        <taxon>Gammaproteobacteria</taxon>
        <taxon>Lysobacterales</taxon>
        <taxon>Lysobacteraceae</taxon>
        <taxon>Thermomonas</taxon>
    </lineage>
</organism>
<dbReference type="RefSeq" id="WP_223626288.1">
    <property type="nucleotide sequence ID" value="NZ_JAIQDJ010000001.1"/>
</dbReference>
<accession>A0ABS7TBF2</accession>
<evidence type="ECO:0000313" key="2">
    <source>
        <dbReference type="Proteomes" id="UP001430290"/>
    </source>
</evidence>
<dbReference type="Proteomes" id="UP001430290">
    <property type="component" value="Unassembled WGS sequence"/>
</dbReference>
<proteinExistence type="predicted"/>